<feature type="compositionally biased region" description="Basic and acidic residues" evidence="1">
    <location>
        <begin position="171"/>
        <end position="182"/>
    </location>
</feature>
<dbReference type="EMBL" id="AP023366">
    <property type="protein sequence ID" value="BCJ85054.1"/>
    <property type="molecule type" value="Genomic_DNA"/>
</dbReference>
<feature type="domain" description="LysM" evidence="2">
    <location>
        <begin position="613"/>
        <end position="656"/>
    </location>
</feature>
<sequence>MALGNQHPFIQVQVDQQLSIASGVRGRVADDATVATEITYFDRLGDTYVLEGVIDFSGAVETESDTADSFEKRVAPLTCRLPFALRVPISAQPNFLEVNTRIGQWTVIPIDAETVQLRTDLSIMGLNGKKGYSFYCGEQEVVVTAEEAAASGVGMQQESAEQPEMPAAEPVRSEPEDSTFDEKEWMIESNPSADEQDTIVYKPDSQWLEQLNEALTHSTASDFNGHDTFSESALQIDGMQNADTDTVSEARTSEPETTTVEEATSDQANISAPEAIAEPEAAVEPEAVTVRGETVEPEAVVGQETAIESNVVAEPEAVVEPDAVAVRAETVESEALAEPEAVAELETVAEFEASVEREAVAESEASVEPEAVAEPETSVGQETAEAEQPRGEQTEQSQEEETFQFEAIAGETAPDTAVPVASAADLAHKVIAELKKEADVEIKAEVPELKIGGYEVKKETVTVEQETVGEPDEDSNDAIVAATDSASVPVAEADGADKEAAGKLKFSLGVKQEDLTPVKLSGLLYGSVTKDAVPESVEPEIRNEETQIEDVSVPNYLQSEPIVTESGGTESDQVAQAETGNEESVQEESGETARPSIWGRWLEKQMESKYTIKFRIVQESDSLDQLAAKYETPIENLMRANGLTNEQIDPGQVIRIPLKRR</sequence>
<dbReference type="CDD" id="cd00118">
    <property type="entry name" value="LysM"/>
    <property type="match status" value="1"/>
</dbReference>
<feature type="region of interest" description="Disordered" evidence="1">
    <location>
        <begin position="243"/>
        <end position="279"/>
    </location>
</feature>
<feature type="compositionally biased region" description="Polar residues" evidence="1">
    <location>
        <begin position="243"/>
        <end position="270"/>
    </location>
</feature>
<evidence type="ECO:0000259" key="2">
    <source>
        <dbReference type="PROSITE" id="PS51782"/>
    </source>
</evidence>
<proteinExistence type="predicted"/>
<evidence type="ECO:0000313" key="3">
    <source>
        <dbReference type="EMBL" id="BCJ85054.1"/>
    </source>
</evidence>
<dbReference type="InterPro" id="IPR036779">
    <property type="entry name" value="LysM_dom_sf"/>
</dbReference>
<feature type="region of interest" description="Disordered" evidence="1">
    <location>
        <begin position="355"/>
        <end position="405"/>
    </location>
</feature>
<accession>A0A7I8D4P1</accession>
<dbReference type="SMART" id="SM00257">
    <property type="entry name" value="LysM"/>
    <property type="match status" value="1"/>
</dbReference>
<dbReference type="Proteomes" id="UP000593802">
    <property type="component" value="Chromosome"/>
</dbReference>
<dbReference type="InterPro" id="IPR018392">
    <property type="entry name" value="LysM"/>
</dbReference>
<feature type="region of interest" description="Disordered" evidence="1">
    <location>
        <begin position="535"/>
        <end position="594"/>
    </location>
</feature>
<organism evidence="3 4">
    <name type="scientific">Effusibacillus dendaii</name>
    <dbReference type="NCBI Taxonomy" id="2743772"/>
    <lineage>
        <taxon>Bacteria</taxon>
        <taxon>Bacillati</taxon>
        <taxon>Bacillota</taxon>
        <taxon>Bacilli</taxon>
        <taxon>Bacillales</taxon>
        <taxon>Alicyclobacillaceae</taxon>
        <taxon>Effusibacillus</taxon>
    </lineage>
</organism>
<keyword evidence="4" id="KW-1185">Reference proteome</keyword>
<dbReference type="RefSeq" id="WP_200759223.1">
    <property type="nucleotide sequence ID" value="NZ_AP023366.1"/>
</dbReference>
<evidence type="ECO:0000313" key="4">
    <source>
        <dbReference type="Proteomes" id="UP000593802"/>
    </source>
</evidence>
<feature type="region of interest" description="Disordered" evidence="1">
    <location>
        <begin position="154"/>
        <end position="182"/>
    </location>
</feature>
<feature type="compositionally biased region" description="Acidic residues" evidence="1">
    <location>
        <begin position="580"/>
        <end position="590"/>
    </location>
</feature>
<evidence type="ECO:0000256" key="1">
    <source>
        <dbReference type="SAM" id="MobiDB-lite"/>
    </source>
</evidence>
<dbReference type="SUPFAM" id="SSF54106">
    <property type="entry name" value="LysM domain"/>
    <property type="match status" value="1"/>
</dbReference>
<dbReference type="KEGG" id="eff:skT53_00390"/>
<feature type="compositionally biased region" description="Polar residues" evidence="1">
    <location>
        <begin position="566"/>
        <end position="579"/>
    </location>
</feature>
<reference evidence="3 4" key="1">
    <citation type="submission" date="2020-08" db="EMBL/GenBank/DDBJ databases">
        <title>Complete Genome Sequence of Effusibacillus dendaii Strain skT53, Isolated from Farmland soil.</title>
        <authorList>
            <person name="Konishi T."/>
            <person name="Kawasaki H."/>
        </authorList>
    </citation>
    <scope>NUCLEOTIDE SEQUENCE [LARGE SCALE GENOMIC DNA]</scope>
    <source>
        <strain evidence="4">skT53</strain>
    </source>
</reference>
<dbReference type="Pfam" id="PF01476">
    <property type="entry name" value="LysM"/>
    <property type="match status" value="1"/>
</dbReference>
<protein>
    <recommendedName>
        <fullName evidence="2">LysM domain-containing protein</fullName>
    </recommendedName>
</protein>
<dbReference type="Gene3D" id="3.10.350.10">
    <property type="entry name" value="LysM domain"/>
    <property type="match status" value="1"/>
</dbReference>
<gene>
    <name evidence="3" type="ORF">skT53_00390</name>
</gene>
<dbReference type="PROSITE" id="PS51782">
    <property type="entry name" value="LYSM"/>
    <property type="match status" value="1"/>
</dbReference>
<name>A0A7I8D4P1_9BACL</name>
<dbReference type="AlphaFoldDB" id="A0A7I8D4P1"/>